<dbReference type="OrthoDB" id="9797060at2"/>
<evidence type="ECO:0000313" key="2">
    <source>
        <dbReference type="EMBL" id="BBH18539.1"/>
    </source>
</evidence>
<dbReference type="InterPro" id="IPR052936">
    <property type="entry name" value="Jasmonate_Hydroxylase-like"/>
</dbReference>
<evidence type="ECO:0000313" key="3">
    <source>
        <dbReference type="Proteomes" id="UP000271573"/>
    </source>
</evidence>
<dbReference type="Gene3D" id="3.30.70.100">
    <property type="match status" value="1"/>
</dbReference>
<dbReference type="KEGG" id="nbe:Back2_28260"/>
<gene>
    <name evidence="2" type="ORF">Back2_28260</name>
</gene>
<proteinExistence type="predicted"/>
<dbReference type="InterPro" id="IPR007138">
    <property type="entry name" value="ABM_dom"/>
</dbReference>
<accession>A0A3G9J696</accession>
<dbReference type="SUPFAM" id="SSF54909">
    <property type="entry name" value="Dimeric alpha+beta barrel"/>
    <property type="match status" value="1"/>
</dbReference>
<feature type="domain" description="ABM" evidence="1">
    <location>
        <begin position="28"/>
        <end position="81"/>
    </location>
</feature>
<dbReference type="Pfam" id="PF03992">
    <property type="entry name" value="ABM"/>
    <property type="match status" value="1"/>
</dbReference>
<dbReference type="InterPro" id="IPR011008">
    <property type="entry name" value="Dimeric_a/b-barrel"/>
</dbReference>
<dbReference type="AlphaFoldDB" id="A0A3G9J696"/>
<dbReference type="Proteomes" id="UP000271573">
    <property type="component" value="Chromosome"/>
</dbReference>
<evidence type="ECO:0000259" key="1">
    <source>
        <dbReference type="Pfam" id="PF03992"/>
    </source>
</evidence>
<sequence length="117" mass="12719">MSIAPTPEPPYTAVIFTSLRTAGDQGYAVMSARMVELASAQPGFLGIESAREGLGITVSYWRTEADAAAWKQVAEHTIAQRRGRDVWYSDYRVRVATVTREYGASDSPHSDSSAPGH</sequence>
<protein>
    <submittedName>
        <fullName evidence="2">Polysaccharide biosynthesis protein</fullName>
    </submittedName>
</protein>
<keyword evidence="3" id="KW-1185">Reference proteome</keyword>
<dbReference type="EMBL" id="AP019307">
    <property type="protein sequence ID" value="BBH18539.1"/>
    <property type="molecule type" value="Genomic_DNA"/>
</dbReference>
<dbReference type="PANTHER" id="PTHR37811">
    <property type="entry name" value="BLL5343 PROTEIN"/>
    <property type="match status" value="1"/>
</dbReference>
<organism evidence="2 3">
    <name type="scientific">Nocardioides baekrokdamisoli</name>
    <dbReference type="NCBI Taxonomy" id="1804624"/>
    <lineage>
        <taxon>Bacteria</taxon>
        <taxon>Bacillati</taxon>
        <taxon>Actinomycetota</taxon>
        <taxon>Actinomycetes</taxon>
        <taxon>Propionibacteriales</taxon>
        <taxon>Nocardioidaceae</taxon>
        <taxon>Nocardioides</taxon>
    </lineage>
</organism>
<name>A0A3G9J696_9ACTN</name>
<dbReference type="RefSeq" id="WP_125569829.1">
    <property type="nucleotide sequence ID" value="NZ_AP019307.1"/>
</dbReference>
<reference evidence="2 3" key="1">
    <citation type="submission" date="2018-11" db="EMBL/GenBank/DDBJ databases">
        <title>Complete genome sequence of Nocardioides baekrokdamisoli strain KCTC 39748.</title>
        <authorList>
            <person name="Kang S.W."/>
            <person name="Lee K.C."/>
            <person name="Kim K.K."/>
            <person name="Kim J.S."/>
            <person name="Kim D.S."/>
            <person name="Ko S.H."/>
            <person name="Yang S.H."/>
            <person name="Shin Y.K."/>
            <person name="Lee J.S."/>
        </authorList>
    </citation>
    <scope>NUCLEOTIDE SEQUENCE [LARGE SCALE GENOMIC DNA]</scope>
    <source>
        <strain evidence="2 3">KCTC 39748</strain>
    </source>
</reference>
<dbReference type="PANTHER" id="PTHR37811:SF2">
    <property type="entry name" value="ABM DOMAIN-CONTAINING PROTEIN"/>
    <property type="match status" value="1"/>
</dbReference>